<dbReference type="Pfam" id="PF04535">
    <property type="entry name" value="CASP_dom"/>
    <property type="match status" value="1"/>
</dbReference>
<feature type="domain" description="Casparian strip membrane protein" evidence="10">
    <location>
        <begin position="49"/>
        <end position="185"/>
    </location>
</feature>
<evidence type="ECO:0000256" key="4">
    <source>
        <dbReference type="ARBA" id="ARBA00022475"/>
    </source>
</evidence>
<reference evidence="12" key="2">
    <citation type="submission" date="2025-08" db="UniProtKB">
        <authorList>
            <consortium name="RefSeq"/>
        </authorList>
    </citation>
    <scope>IDENTIFICATION</scope>
    <source>
        <tissue evidence="12">Leaf</tissue>
    </source>
</reference>
<dbReference type="Proteomes" id="UP000515123">
    <property type="component" value="Linkage group 5"/>
</dbReference>
<dbReference type="GO" id="GO:0005886">
    <property type="term" value="C:plasma membrane"/>
    <property type="evidence" value="ECO:0007669"/>
    <property type="project" value="UniProtKB-SubCell"/>
</dbReference>
<dbReference type="Gramene" id="Aco004432.1.mrna1">
    <property type="protein sequence ID" value="Aco004432.1.mrna1"/>
    <property type="gene ID" value="Aco004432.1.path1"/>
</dbReference>
<evidence type="ECO:0000256" key="6">
    <source>
        <dbReference type="ARBA" id="ARBA00022989"/>
    </source>
</evidence>
<feature type="compositionally biased region" description="Polar residues" evidence="9">
    <location>
        <begin position="37"/>
        <end position="46"/>
    </location>
</feature>
<evidence type="ECO:0000313" key="11">
    <source>
        <dbReference type="Proteomes" id="UP000515123"/>
    </source>
</evidence>
<feature type="transmembrane region" description="Helical" evidence="8">
    <location>
        <begin position="95"/>
        <end position="120"/>
    </location>
</feature>
<feature type="compositionally biased region" description="Pro residues" evidence="9">
    <location>
        <begin position="20"/>
        <end position="36"/>
    </location>
</feature>
<dbReference type="OrthoDB" id="786988at2759"/>
<evidence type="ECO:0000256" key="3">
    <source>
        <dbReference type="ARBA" id="ARBA00011489"/>
    </source>
</evidence>
<feature type="transmembrane region" description="Helical" evidence="8">
    <location>
        <begin position="54"/>
        <end position="75"/>
    </location>
</feature>
<dbReference type="NCBIfam" id="TIGR01569">
    <property type="entry name" value="A_tha_TIGR01569"/>
    <property type="match status" value="1"/>
</dbReference>
<dbReference type="AlphaFoldDB" id="A0A6P5F0H9"/>
<dbReference type="GeneID" id="109710848"/>
<evidence type="ECO:0000256" key="9">
    <source>
        <dbReference type="SAM" id="MobiDB-lite"/>
    </source>
</evidence>
<sequence length="210" mass="22361">MTSETSTMEISAAAKKEEAPPAPAPVPAPARLPPPSDNGSAGSRTSWTGRTSQVLVRALASCSTLAATLIIALNQETEVVAGFPMHADYKSSPTFRFFLIGNGITCSYSLLSMFLVCLLGRNCVFHLVDMLAMGLAIASAAAAHAIGNVGKYGNDRTGWLPVCNYYKSYCKKMEISLGCCYLGVLSLYLVCAMTAVQKASQNSKKFVQKE</sequence>
<feature type="transmembrane region" description="Helical" evidence="8">
    <location>
        <begin position="175"/>
        <end position="196"/>
    </location>
</feature>
<comment type="subcellular location">
    <subcellularLocation>
        <location evidence="1 8">Cell membrane</location>
        <topology evidence="1 8">Multi-pass membrane protein</topology>
    </subcellularLocation>
</comment>
<dbReference type="PANTHER" id="PTHR36488:SF8">
    <property type="entry name" value="CASP-LIKE PROTEIN 1U1"/>
    <property type="match status" value="1"/>
</dbReference>
<keyword evidence="5 8" id="KW-0812">Transmembrane</keyword>
<evidence type="ECO:0000256" key="1">
    <source>
        <dbReference type="ARBA" id="ARBA00004651"/>
    </source>
</evidence>
<evidence type="ECO:0000256" key="7">
    <source>
        <dbReference type="ARBA" id="ARBA00023136"/>
    </source>
</evidence>
<dbReference type="InterPro" id="IPR006702">
    <property type="entry name" value="CASP_dom"/>
</dbReference>
<evidence type="ECO:0000259" key="10">
    <source>
        <dbReference type="Pfam" id="PF04535"/>
    </source>
</evidence>
<organism evidence="11 12">
    <name type="scientific">Ananas comosus</name>
    <name type="common">Pineapple</name>
    <name type="synonym">Ananas ananas</name>
    <dbReference type="NCBI Taxonomy" id="4615"/>
    <lineage>
        <taxon>Eukaryota</taxon>
        <taxon>Viridiplantae</taxon>
        <taxon>Streptophyta</taxon>
        <taxon>Embryophyta</taxon>
        <taxon>Tracheophyta</taxon>
        <taxon>Spermatophyta</taxon>
        <taxon>Magnoliopsida</taxon>
        <taxon>Liliopsida</taxon>
        <taxon>Poales</taxon>
        <taxon>Bromeliaceae</taxon>
        <taxon>Bromelioideae</taxon>
        <taxon>Ananas</taxon>
    </lineage>
</organism>
<feature type="region of interest" description="Disordered" evidence="9">
    <location>
        <begin position="1"/>
        <end position="46"/>
    </location>
</feature>
<name>A0A6P5F0H9_ANACO</name>
<reference evidence="11" key="1">
    <citation type="journal article" date="2015" name="Nat. Genet.">
        <title>The pineapple genome and the evolution of CAM photosynthesis.</title>
        <authorList>
            <person name="Ming R."/>
            <person name="VanBuren R."/>
            <person name="Wai C.M."/>
            <person name="Tang H."/>
            <person name="Schatz M.C."/>
            <person name="Bowers J.E."/>
            <person name="Lyons E."/>
            <person name="Wang M.L."/>
            <person name="Chen J."/>
            <person name="Biggers E."/>
            <person name="Zhang J."/>
            <person name="Huang L."/>
            <person name="Zhang L."/>
            <person name="Miao W."/>
            <person name="Zhang J."/>
            <person name="Ye Z."/>
            <person name="Miao C."/>
            <person name="Lin Z."/>
            <person name="Wang H."/>
            <person name="Zhou H."/>
            <person name="Yim W.C."/>
            <person name="Priest H.D."/>
            <person name="Zheng C."/>
            <person name="Woodhouse M."/>
            <person name="Edger P.P."/>
            <person name="Guyot R."/>
            <person name="Guo H.B."/>
            <person name="Guo H."/>
            <person name="Zheng G."/>
            <person name="Singh R."/>
            <person name="Sharma A."/>
            <person name="Min X."/>
            <person name="Zheng Y."/>
            <person name="Lee H."/>
            <person name="Gurtowski J."/>
            <person name="Sedlazeck F.J."/>
            <person name="Harkess A."/>
            <person name="McKain M.R."/>
            <person name="Liao Z."/>
            <person name="Fang J."/>
            <person name="Liu J."/>
            <person name="Zhang X."/>
            <person name="Zhang Q."/>
            <person name="Hu W."/>
            <person name="Qin Y."/>
            <person name="Wang K."/>
            <person name="Chen L.Y."/>
            <person name="Shirley N."/>
            <person name="Lin Y.R."/>
            <person name="Liu L.Y."/>
            <person name="Hernandez A.G."/>
            <person name="Wright C.L."/>
            <person name="Bulone V."/>
            <person name="Tuskan G.A."/>
            <person name="Heath K."/>
            <person name="Zee F."/>
            <person name="Moore P.H."/>
            <person name="Sunkar R."/>
            <person name="Leebens-Mack J.H."/>
            <person name="Mockler T."/>
            <person name="Bennetzen J.L."/>
            <person name="Freeling M."/>
            <person name="Sankoff D."/>
            <person name="Paterson A.H."/>
            <person name="Zhu X."/>
            <person name="Yang X."/>
            <person name="Smith J.A."/>
            <person name="Cushman J.C."/>
            <person name="Paull R.E."/>
            <person name="Yu Q."/>
        </authorList>
    </citation>
    <scope>NUCLEOTIDE SEQUENCE [LARGE SCALE GENOMIC DNA]</scope>
    <source>
        <strain evidence="11">cv. F153</strain>
    </source>
</reference>
<proteinExistence type="inferred from homology"/>
<comment type="subunit">
    <text evidence="3 8">Homodimer and heterodimers.</text>
</comment>
<keyword evidence="6 8" id="KW-1133">Transmembrane helix</keyword>
<comment type="similarity">
    <text evidence="2 8">Belongs to the Casparian strip membrane proteins (CASP) family.</text>
</comment>
<accession>A0A6P5F0H9</accession>
<dbReference type="RefSeq" id="XP_020089217.1">
    <property type="nucleotide sequence ID" value="XM_020233628.1"/>
</dbReference>
<protein>
    <recommendedName>
        <fullName evidence="8">CASP-like protein</fullName>
    </recommendedName>
</protein>
<keyword evidence="7 8" id="KW-0472">Membrane</keyword>
<feature type="transmembrane region" description="Helical" evidence="8">
    <location>
        <begin position="127"/>
        <end position="146"/>
    </location>
</feature>
<evidence type="ECO:0000313" key="12">
    <source>
        <dbReference type="RefSeq" id="XP_020089217.1"/>
    </source>
</evidence>
<evidence type="ECO:0000256" key="5">
    <source>
        <dbReference type="ARBA" id="ARBA00022692"/>
    </source>
</evidence>
<keyword evidence="11" id="KW-1185">Reference proteome</keyword>
<evidence type="ECO:0000256" key="2">
    <source>
        <dbReference type="ARBA" id="ARBA00007651"/>
    </source>
</evidence>
<dbReference type="InterPro" id="IPR006459">
    <property type="entry name" value="CASP/CASPL"/>
</dbReference>
<dbReference type="InterPro" id="IPR044173">
    <property type="entry name" value="CASPL"/>
</dbReference>
<evidence type="ECO:0000256" key="8">
    <source>
        <dbReference type="RuleBase" id="RU361233"/>
    </source>
</evidence>
<gene>
    <name evidence="12" type="primary">LOC109710848</name>
</gene>
<dbReference type="PANTHER" id="PTHR36488">
    <property type="entry name" value="CASP-LIKE PROTEIN 1U1"/>
    <property type="match status" value="1"/>
</dbReference>
<keyword evidence="4 8" id="KW-1003">Cell membrane</keyword>